<dbReference type="Pfam" id="PF00488">
    <property type="entry name" value="MutS_V"/>
    <property type="match status" value="1"/>
</dbReference>
<keyword evidence="15" id="KW-0175">Coiled coil</keyword>
<dbReference type="InterPro" id="IPR036187">
    <property type="entry name" value="DNA_mismatch_repair_MutS_sf"/>
</dbReference>
<keyword evidence="4 14" id="KW-0547">Nucleotide-binding</keyword>
<dbReference type="InterPro" id="IPR036678">
    <property type="entry name" value="MutS_con_dom_sf"/>
</dbReference>
<keyword evidence="6" id="KW-0067">ATP-binding</keyword>
<feature type="compositionally biased region" description="Polar residues" evidence="16">
    <location>
        <begin position="50"/>
        <end position="62"/>
    </location>
</feature>
<dbReference type="Pfam" id="PF05190">
    <property type="entry name" value="MutS_IV"/>
    <property type="match status" value="1"/>
</dbReference>
<dbReference type="InterPro" id="IPR017261">
    <property type="entry name" value="DNA_mismatch_repair_MutS/MSH"/>
</dbReference>
<dbReference type="InParanoid" id="G8YPU3"/>
<dbReference type="SUPFAM" id="SSF52540">
    <property type="entry name" value="P-loop containing nucleoside triphosphate hydrolases"/>
    <property type="match status" value="1"/>
</dbReference>
<evidence type="ECO:0000256" key="9">
    <source>
        <dbReference type="ARBA" id="ARBA00023242"/>
    </source>
</evidence>
<dbReference type="FunFam" id="3.40.50.300:FF:000870">
    <property type="entry name" value="MutS protein homolog 4"/>
    <property type="match status" value="1"/>
</dbReference>
<dbReference type="STRING" id="559304.G8YPU3"/>
<evidence type="ECO:0000256" key="13">
    <source>
        <dbReference type="ARBA" id="ARBA00073774"/>
    </source>
</evidence>
<feature type="compositionally biased region" description="Basic and acidic residues" evidence="16">
    <location>
        <begin position="38"/>
        <end position="47"/>
    </location>
</feature>
<feature type="region of interest" description="Disordered" evidence="16">
    <location>
        <begin position="1"/>
        <end position="104"/>
    </location>
</feature>
<dbReference type="eggNOG" id="KOG0218">
    <property type="taxonomic scope" value="Eukaryota"/>
</dbReference>
<organism evidence="18 19">
    <name type="scientific">Pichia sorbitophila (strain ATCC MYA-4447 / BCRC 22081 / CBS 7064 / NBRC 10061 / NRRL Y-12695)</name>
    <name type="common">Hybrid yeast</name>
    <dbReference type="NCBI Taxonomy" id="559304"/>
    <lineage>
        <taxon>Eukaryota</taxon>
        <taxon>Fungi</taxon>
        <taxon>Dikarya</taxon>
        <taxon>Ascomycota</taxon>
        <taxon>Saccharomycotina</taxon>
        <taxon>Pichiomycetes</taxon>
        <taxon>Debaryomycetaceae</taxon>
        <taxon>Millerozyma</taxon>
    </lineage>
</organism>
<dbReference type="PIRSF" id="PIRSF037677">
    <property type="entry name" value="DNA_mis_repair_Msh6"/>
    <property type="match status" value="1"/>
</dbReference>
<evidence type="ECO:0000256" key="5">
    <source>
        <dbReference type="ARBA" id="ARBA00022763"/>
    </source>
</evidence>
<dbReference type="PANTHER" id="PTHR11361:SF122">
    <property type="entry name" value="DNA MISMATCH REPAIR PROTEIN MSH3"/>
    <property type="match status" value="1"/>
</dbReference>
<dbReference type="SUPFAM" id="SSF53150">
    <property type="entry name" value="DNA repair protein MutS, domain II"/>
    <property type="match status" value="1"/>
</dbReference>
<dbReference type="Gene3D" id="3.40.50.300">
    <property type="entry name" value="P-loop containing nucleotide triphosphate hydrolases"/>
    <property type="match status" value="1"/>
</dbReference>
<dbReference type="GO" id="GO:0005524">
    <property type="term" value="F:ATP binding"/>
    <property type="evidence" value="ECO:0007669"/>
    <property type="project" value="UniProtKB-KW"/>
</dbReference>
<evidence type="ECO:0000256" key="8">
    <source>
        <dbReference type="ARBA" id="ARBA00023204"/>
    </source>
</evidence>
<dbReference type="InterPro" id="IPR045076">
    <property type="entry name" value="MutS"/>
</dbReference>
<dbReference type="SMART" id="SM00533">
    <property type="entry name" value="MUTSd"/>
    <property type="match status" value="1"/>
</dbReference>
<evidence type="ECO:0000313" key="19">
    <source>
        <dbReference type="Proteomes" id="UP000005222"/>
    </source>
</evidence>
<dbReference type="SUPFAM" id="SSF48334">
    <property type="entry name" value="DNA repair protein MutS, domain III"/>
    <property type="match status" value="1"/>
</dbReference>
<evidence type="ECO:0000256" key="11">
    <source>
        <dbReference type="ARBA" id="ARBA00025902"/>
    </source>
</evidence>
<evidence type="ECO:0000256" key="6">
    <source>
        <dbReference type="ARBA" id="ARBA00022840"/>
    </source>
</evidence>
<evidence type="ECO:0000256" key="12">
    <source>
        <dbReference type="ARBA" id="ARBA00029792"/>
    </source>
</evidence>
<dbReference type="Pfam" id="PF05192">
    <property type="entry name" value="MutS_III"/>
    <property type="match status" value="1"/>
</dbReference>
<dbReference type="GO" id="GO:0006298">
    <property type="term" value="P:mismatch repair"/>
    <property type="evidence" value="ECO:0007669"/>
    <property type="project" value="InterPro"/>
</dbReference>
<evidence type="ECO:0000256" key="7">
    <source>
        <dbReference type="ARBA" id="ARBA00023125"/>
    </source>
</evidence>
<dbReference type="Gene3D" id="3.30.420.110">
    <property type="entry name" value="MutS, connector domain"/>
    <property type="match status" value="1"/>
</dbReference>
<dbReference type="SMART" id="SM00534">
    <property type="entry name" value="MUTSac"/>
    <property type="match status" value="1"/>
</dbReference>
<evidence type="ECO:0000259" key="17">
    <source>
        <dbReference type="PROSITE" id="PS00486"/>
    </source>
</evidence>
<dbReference type="InterPro" id="IPR007695">
    <property type="entry name" value="DNA_mismatch_repair_MutS-lik_N"/>
</dbReference>
<evidence type="ECO:0000256" key="1">
    <source>
        <dbReference type="ARBA" id="ARBA00004123"/>
    </source>
</evidence>
<dbReference type="NCBIfam" id="NF003810">
    <property type="entry name" value="PRK05399.1"/>
    <property type="match status" value="1"/>
</dbReference>
<dbReference type="InterPro" id="IPR007860">
    <property type="entry name" value="DNA_mmatch_repair_MutS_con_dom"/>
</dbReference>
<dbReference type="EMBL" id="FO082056">
    <property type="protein sequence ID" value="CCE78678.1"/>
    <property type="molecule type" value="Genomic_DNA"/>
</dbReference>
<dbReference type="GO" id="GO:0140664">
    <property type="term" value="F:ATP-dependent DNA damage sensor activity"/>
    <property type="evidence" value="ECO:0007669"/>
    <property type="project" value="InterPro"/>
</dbReference>
<comment type="subunit">
    <text evidence="11">Heterodimer consisting of MSH2-MSH3 (MutS beta). Forms a ternary complex with MutL alpha (MLH1-PMS1).</text>
</comment>
<dbReference type="OrthoDB" id="121051at2759"/>
<name>G8YPU3_PICSO</name>
<dbReference type="Pfam" id="PF05188">
    <property type="entry name" value="MutS_II"/>
    <property type="match status" value="1"/>
</dbReference>
<dbReference type="HOGENOM" id="CLU_002472_0_2_1"/>
<dbReference type="PANTHER" id="PTHR11361">
    <property type="entry name" value="DNA MISMATCH REPAIR PROTEIN MUTS FAMILY MEMBER"/>
    <property type="match status" value="1"/>
</dbReference>
<dbReference type="InterPro" id="IPR007861">
    <property type="entry name" value="DNA_mismatch_repair_MutS_clamp"/>
</dbReference>
<reference evidence="18 19" key="1">
    <citation type="journal article" date="2012" name="G3 (Bethesda)">
        <title>Pichia sorbitophila, an interspecies yeast hybrid reveals early steps of genome resolution following polyploidization.</title>
        <authorList>
            <person name="Leh Louis V."/>
            <person name="Despons L."/>
            <person name="Friedrich A."/>
            <person name="Martin T."/>
            <person name="Durrens P."/>
            <person name="Casaregola S."/>
            <person name="Neuveglise C."/>
            <person name="Fairhead C."/>
            <person name="Marck C."/>
            <person name="Cruz J.A."/>
            <person name="Straub M.L."/>
            <person name="Kugler V."/>
            <person name="Sacerdot C."/>
            <person name="Uzunov Z."/>
            <person name="Thierry A."/>
            <person name="Weiss S."/>
            <person name="Bleykasten C."/>
            <person name="De Montigny J."/>
            <person name="Jacques N."/>
            <person name="Jung P."/>
            <person name="Lemaire M."/>
            <person name="Mallet S."/>
            <person name="Morel G."/>
            <person name="Richard G.F."/>
            <person name="Sarkar A."/>
            <person name="Savel G."/>
            <person name="Schacherer J."/>
            <person name="Seret M.L."/>
            <person name="Talla E."/>
            <person name="Samson G."/>
            <person name="Jubin C."/>
            <person name="Poulain J."/>
            <person name="Vacherie B."/>
            <person name="Barbe V."/>
            <person name="Pelletier E."/>
            <person name="Sherman D.J."/>
            <person name="Westhof E."/>
            <person name="Weissenbach J."/>
            <person name="Baret P.V."/>
            <person name="Wincker P."/>
            <person name="Gaillardin C."/>
            <person name="Dujon B."/>
            <person name="Souciet J.L."/>
        </authorList>
    </citation>
    <scope>NUCLEOTIDE SEQUENCE [LARGE SCALE GENOMIC DNA]</scope>
    <source>
        <strain evidence="19">ATCC MYA-4447 / BCRC 22081 / CBS 7064 / NBRC 10061 / NRRL Y-12695</strain>
    </source>
</reference>
<protein>
    <recommendedName>
        <fullName evidence="3 13">DNA mismatch repair protein MSH3</fullName>
    </recommendedName>
    <alternativeName>
        <fullName evidence="3 13">DNA mismatch repair protein MSH3</fullName>
    </alternativeName>
    <alternativeName>
        <fullName evidence="12">MutS protein homolog 3</fullName>
    </alternativeName>
</protein>
<feature type="compositionally biased region" description="Low complexity" evidence="16">
    <location>
        <begin position="86"/>
        <end position="97"/>
    </location>
</feature>
<proteinExistence type="inferred from homology"/>
<feature type="coiled-coil region" evidence="15">
    <location>
        <begin position="593"/>
        <end position="620"/>
    </location>
</feature>
<dbReference type="AlphaFoldDB" id="G8YPU3"/>
<dbReference type="Gene3D" id="1.10.1420.10">
    <property type="match status" value="2"/>
</dbReference>
<dbReference type="FunCoup" id="G8YPU3">
    <property type="interactions" value="1338"/>
</dbReference>
<comment type="similarity">
    <text evidence="2">Belongs to the DNA mismatch repair MutS family. MSH3 subfamily.</text>
</comment>
<accession>G8YPU3</accession>
<keyword evidence="19" id="KW-1185">Reference proteome</keyword>
<dbReference type="GO" id="GO:0005634">
    <property type="term" value="C:nucleus"/>
    <property type="evidence" value="ECO:0007669"/>
    <property type="project" value="UniProtKB-SubCell"/>
</dbReference>
<evidence type="ECO:0000256" key="4">
    <source>
        <dbReference type="ARBA" id="ARBA00022741"/>
    </source>
</evidence>
<comment type="function">
    <text evidence="10">Component of the post-replicative DNA mismatch repair system (MMR). Heterodimerizes with MSH2 to form MutS beta, which binds to DNA mismatches thereby initiating DNA repair. MSH3 provides substrate-binding and substrate specificity to the complex. When bound, the MutS beta heterodimer bends the DNA helix and shields approximately 20 base pairs. Acts mainly to repair insertion-deletion loops (IDLs) from 2 to 13 nucleotides in size, but can also repair base-base and single insertion-deletion mismatches that occur during replication. After mismatch binding, forms a ternary complex with the MutL alpha heterodimer, which is thought to be responsible for directing the downstream MMR events, including strand discrimination, excision, and resynthesis. ATP binding and hydrolysis play a pivotal role in mismatch repair functions.</text>
</comment>
<dbReference type="GO" id="GO:0030983">
    <property type="term" value="F:mismatched DNA binding"/>
    <property type="evidence" value="ECO:0007669"/>
    <property type="project" value="InterPro"/>
</dbReference>
<dbReference type="InterPro" id="IPR016151">
    <property type="entry name" value="DNA_mismatch_repair_MutS_N"/>
</dbReference>
<dbReference type="Proteomes" id="UP000005222">
    <property type="component" value="Chromosome D"/>
</dbReference>
<dbReference type="Gene3D" id="3.40.1170.10">
    <property type="entry name" value="DNA repair protein MutS, domain I"/>
    <property type="match status" value="1"/>
</dbReference>
<feature type="compositionally biased region" description="Basic and acidic residues" evidence="16">
    <location>
        <begin position="14"/>
        <end position="28"/>
    </location>
</feature>
<keyword evidence="8 14" id="KW-0234">DNA repair</keyword>
<dbReference type="Pfam" id="PF01624">
    <property type="entry name" value="MutS_I"/>
    <property type="match status" value="1"/>
</dbReference>
<sequence length="1008" mass="114335">MGTKSKGQPCISEFFKKKETKKDGDQKCQKASTQNTEPKNHNLKAFEHGSSIQSVKKTSTIPLQEKHKINDEEEQAQAYPSKRPKQQNGNSVSGNSKSKPDTRKLTPLEKQFLELKANNKDKVLAIQVGYKYKFFCEDAVIASKVLNIVLVPGANNSCDTSSDRFAYCSIPDNRLHIHLRRLLSYGLKVGVVKQMETASIKSVESDNKSGLFVREMTGVYTKATYLGDEDPPRNQNDISMNEDDEGVGDYIVCIDASDKKVGIVAVQPATGDIIYDTFDDDSARNELETRLIFLNPSEIIIIGDEEANIGLKKMVNIITKSGNVISKKRKSESDYRSSINTFFSKSEDIGQYYLLKFPSNILSCISELLEYLQEFKLSNMFLIKDNMSSFSNAKKYMHLPGSTLQALEVFQNSTDYSTKGTLFWLLDYTKTKMGKRLLKKWVAMPLVSRNLIQDRLDAIDDLSRGYNNFIDSLKNKIVKLSRTGLDLEKSLIKVHYSSSHNVSKIDKKEIYLLLLNLDEISSLFRSFSSQIALFKDSVTSRLLEDILQDILDISESTTVEKLLKYITPSALDNNQFEQKVYFFNLQNYPDEGILSELEKIKDIEKKLDEELEKIRVQLNRPHLNYVTNLKDAYLIEVRNGKMINDIPSDWIKINGTKTVSRFRSPEVTKLYKELQYHNDTLLRNCDIAYGRFLKEVDENYASLKTLSDVIARFDCLFSLCDLSSSYGYSKPSLTDSFSSIMIEKGRHPIIEKLGSSTQGYIANDIHMSKDNNRVLIITGPNMGGKSSYVKQVALLILMAQIGCYIPCDKATIGIFDSIFVRMGAKDDILRNKSTFMTELQECSNIIRSMTSRSLIILDELGRGTGTNDGIAIAFSVLNYLIENPAKPLTLFITHFPSLHVFEQNYIGIVSNYHMGYVENYKKDQEFPEILFLYNLVKGVVSKSYGLNVANLAGIPNSIVRYAFQKAEDMRKEKEELNLLKVISKLKVVPQQAHDESKAQLEEIFNSIQ</sequence>
<evidence type="ECO:0000256" key="15">
    <source>
        <dbReference type="SAM" id="Coils"/>
    </source>
</evidence>
<feature type="domain" description="DNA mismatch repair proteins mutS family" evidence="17">
    <location>
        <begin position="853"/>
        <end position="869"/>
    </location>
</feature>
<evidence type="ECO:0000256" key="16">
    <source>
        <dbReference type="SAM" id="MobiDB-lite"/>
    </source>
</evidence>
<evidence type="ECO:0000256" key="14">
    <source>
        <dbReference type="RuleBase" id="RU003756"/>
    </source>
</evidence>
<keyword evidence="5 14" id="KW-0227">DNA damage</keyword>
<dbReference type="OMA" id="INMHAAR"/>
<gene>
    <name evidence="18" type="primary">Piso0_000705</name>
    <name evidence="18" type="ORF">GNLVRS01_PISO0D02335g</name>
</gene>
<dbReference type="PROSITE" id="PS00486">
    <property type="entry name" value="DNA_MISMATCH_REPAIR_2"/>
    <property type="match status" value="1"/>
</dbReference>
<dbReference type="SUPFAM" id="SSF55271">
    <property type="entry name" value="DNA repair protein MutS, domain I"/>
    <property type="match status" value="1"/>
</dbReference>
<evidence type="ECO:0000256" key="2">
    <source>
        <dbReference type="ARBA" id="ARBA00007094"/>
    </source>
</evidence>
<comment type="subcellular location">
    <subcellularLocation>
        <location evidence="1">Nucleus</location>
    </subcellularLocation>
</comment>
<evidence type="ECO:0000313" key="18">
    <source>
        <dbReference type="EMBL" id="CCE78678.1"/>
    </source>
</evidence>
<evidence type="ECO:0000256" key="10">
    <source>
        <dbReference type="ARBA" id="ARBA00025373"/>
    </source>
</evidence>
<keyword evidence="7 14" id="KW-0238">DNA-binding</keyword>
<dbReference type="InterPro" id="IPR027417">
    <property type="entry name" value="P-loop_NTPase"/>
</dbReference>
<keyword evidence="9" id="KW-0539">Nucleus</keyword>
<evidence type="ECO:0000256" key="3">
    <source>
        <dbReference type="ARBA" id="ARBA00022151"/>
    </source>
</evidence>
<dbReference type="InterPro" id="IPR000432">
    <property type="entry name" value="DNA_mismatch_repair_MutS_C"/>
</dbReference>
<dbReference type="GO" id="GO:0006312">
    <property type="term" value="P:mitotic recombination"/>
    <property type="evidence" value="ECO:0007669"/>
    <property type="project" value="TreeGrafter"/>
</dbReference>
<dbReference type="InterPro" id="IPR007696">
    <property type="entry name" value="DNA_mismatch_repair_MutS_core"/>
</dbReference>